<evidence type="ECO:0000256" key="7">
    <source>
        <dbReference type="ARBA" id="ARBA00022989"/>
    </source>
</evidence>
<dbReference type="SUPFAM" id="SSF90123">
    <property type="entry name" value="ABC transporter transmembrane region"/>
    <property type="match status" value="2"/>
</dbReference>
<evidence type="ECO:0000259" key="13">
    <source>
        <dbReference type="PROSITE" id="PS50929"/>
    </source>
</evidence>
<feature type="transmembrane region" description="Helical" evidence="10">
    <location>
        <begin position="224"/>
        <end position="244"/>
    </location>
</feature>
<dbReference type="InterPro" id="IPR011527">
    <property type="entry name" value="ABC1_TM_dom"/>
</dbReference>
<comment type="caution">
    <text evidence="14">The sequence shown here is derived from an EMBL/GenBank/DDBJ whole genome shotgun (WGS) entry which is preliminary data.</text>
</comment>
<dbReference type="GO" id="GO:0005524">
    <property type="term" value="F:ATP binding"/>
    <property type="evidence" value="ECO:0007669"/>
    <property type="project" value="UniProtKB-KW"/>
</dbReference>
<feature type="chain" id="PRO_5042001826" evidence="11">
    <location>
        <begin position="19"/>
        <end position="1435"/>
    </location>
</feature>
<feature type="domain" description="ABC transporter" evidence="12">
    <location>
        <begin position="1180"/>
        <end position="1412"/>
    </location>
</feature>
<dbReference type="PROSITE" id="PS50929">
    <property type="entry name" value="ABC_TM1F"/>
    <property type="match status" value="2"/>
</dbReference>
<evidence type="ECO:0000256" key="11">
    <source>
        <dbReference type="SAM" id="SignalP"/>
    </source>
</evidence>
<dbReference type="PROSITE" id="PS00211">
    <property type="entry name" value="ABC_TRANSPORTER_1"/>
    <property type="match status" value="1"/>
</dbReference>
<dbReference type="CDD" id="cd18596">
    <property type="entry name" value="ABC_6TM_VMR1_D1_like"/>
    <property type="match status" value="1"/>
</dbReference>
<feature type="domain" description="ABC transmembrane type-1" evidence="13">
    <location>
        <begin position="904"/>
        <end position="1118"/>
    </location>
</feature>
<dbReference type="FunFam" id="3.40.50.300:FF:000163">
    <property type="entry name" value="Multidrug resistance-associated protein member 4"/>
    <property type="match status" value="1"/>
</dbReference>
<feature type="transmembrane region" description="Helical" evidence="10">
    <location>
        <begin position="988"/>
        <end position="1017"/>
    </location>
</feature>
<feature type="domain" description="ABC transporter" evidence="12">
    <location>
        <begin position="568"/>
        <end position="804"/>
    </location>
</feature>
<evidence type="ECO:0000313" key="15">
    <source>
        <dbReference type="Proteomes" id="UP001218218"/>
    </source>
</evidence>
<dbReference type="GO" id="GO:0016020">
    <property type="term" value="C:membrane"/>
    <property type="evidence" value="ECO:0007669"/>
    <property type="project" value="UniProtKB-SubCell"/>
</dbReference>
<dbReference type="EMBL" id="JARIHO010000021">
    <property type="protein sequence ID" value="KAJ7346196.1"/>
    <property type="molecule type" value="Genomic_DNA"/>
</dbReference>
<feature type="transmembrane region" description="Helical" evidence="10">
    <location>
        <begin position="370"/>
        <end position="388"/>
    </location>
</feature>
<keyword evidence="8 10" id="KW-0472">Membrane</keyword>
<feature type="transmembrane region" description="Helical" evidence="10">
    <location>
        <begin position="848"/>
        <end position="874"/>
    </location>
</feature>
<dbReference type="CDD" id="cd18604">
    <property type="entry name" value="ABC_6TM_VMR1_D2_like"/>
    <property type="match status" value="1"/>
</dbReference>
<dbReference type="Pfam" id="PF00664">
    <property type="entry name" value="ABC_membrane"/>
    <property type="match status" value="2"/>
</dbReference>
<dbReference type="Gene3D" id="3.40.50.300">
    <property type="entry name" value="P-loop containing nucleotide triphosphate hydrolases"/>
    <property type="match status" value="2"/>
</dbReference>
<feature type="transmembrane region" description="Helical" evidence="10">
    <location>
        <begin position="904"/>
        <end position="928"/>
    </location>
</feature>
<dbReference type="InterPro" id="IPR003593">
    <property type="entry name" value="AAA+_ATPase"/>
</dbReference>
<feature type="transmembrane region" description="Helical" evidence="10">
    <location>
        <begin position="473"/>
        <end position="493"/>
    </location>
</feature>
<dbReference type="CDD" id="cd03244">
    <property type="entry name" value="ABCC_MRP_domain2"/>
    <property type="match status" value="1"/>
</dbReference>
<evidence type="ECO:0000256" key="2">
    <source>
        <dbReference type="ARBA" id="ARBA00022448"/>
    </source>
</evidence>
<gene>
    <name evidence="14" type="ORF">DFH08DRAFT_701348</name>
</gene>
<evidence type="ECO:0000256" key="8">
    <source>
        <dbReference type="ARBA" id="ARBA00023136"/>
    </source>
</evidence>
<evidence type="ECO:0000256" key="4">
    <source>
        <dbReference type="ARBA" id="ARBA00022737"/>
    </source>
</evidence>
<dbReference type="PANTHER" id="PTHR24223">
    <property type="entry name" value="ATP-BINDING CASSETTE SUB-FAMILY C"/>
    <property type="match status" value="1"/>
</dbReference>
<dbReference type="Proteomes" id="UP001218218">
    <property type="component" value="Unassembled WGS sequence"/>
</dbReference>
<evidence type="ECO:0000313" key="14">
    <source>
        <dbReference type="EMBL" id="KAJ7346196.1"/>
    </source>
</evidence>
<feature type="signal peptide" evidence="11">
    <location>
        <begin position="1"/>
        <end position="18"/>
    </location>
</feature>
<keyword evidence="6" id="KW-0067">ATP-binding</keyword>
<keyword evidence="5" id="KW-0547">Nucleotide-binding</keyword>
<proteinExistence type="predicted"/>
<dbReference type="GO" id="GO:0016887">
    <property type="term" value="F:ATP hydrolysis activity"/>
    <property type="evidence" value="ECO:0007669"/>
    <property type="project" value="InterPro"/>
</dbReference>
<dbReference type="PROSITE" id="PS50893">
    <property type="entry name" value="ABC_TRANSPORTER_2"/>
    <property type="match status" value="2"/>
</dbReference>
<protein>
    <submittedName>
        <fullName evidence="14">P-loop containing nucleoside triphosphate hydrolase protein</fullName>
    </submittedName>
</protein>
<feature type="transmembrane region" description="Helical" evidence="10">
    <location>
        <begin position="110"/>
        <end position="129"/>
    </location>
</feature>
<accession>A0AAD6ZYS6</accession>
<keyword evidence="14" id="KW-0378">Hydrolase</keyword>
<dbReference type="FunFam" id="1.20.1560.10:FF:000013">
    <property type="entry name" value="ABC transporter C family member 2"/>
    <property type="match status" value="1"/>
</dbReference>
<dbReference type="InterPro" id="IPR050173">
    <property type="entry name" value="ABC_transporter_C-like"/>
</dbReference>
<evidence type="ECO:0000256" key="9">
    <source>
        <dbReference type="SAM" id="MobiDB-lite"/>
    </source>
</evidence>
<dbReference type="SUPFAM" id="SSF52540">
    <property type="entry name" value="P-loop containing nucleoside triphosphate hydrolases"/>
    <property type="match status" value="2"/>
</dbReference>
<evidence type="ECO:0000256" key="10">
    <source>
        <dbReference type="SAM" id="Phobius"/>
    </source>
</evidence>
<feature type="transmembrane region" description="Helical" evidence="10">
    <location>
        <begin position="68"/>
        <end position="89"/>
    </location>
</feature>
<dbReference type="InterPro" id="IPR027417">
    <property type="entry name" value="P-loop_NTPase"/>
</dbReference>
<dbReference type="InterPro" id="IPR017871">
    <property type="entry name" value="ABC_transporter-like_CS"/>
</dbReference>
<organism evidence="14 15">
    <name type="scientific">Mycena albidolilacea</name>
    <dbReference type="NCBI Taxonomy" id="1033008"/>
    <lineage>
        <taxon>Eukaryota</taxon>
        <taxon>Fungi</taxon>
        <taxon>Dikarya</taxon>
        <taxon>Basidiomycota</taxon>
        <taxon>Agaricomycotina</taxon>
        <taxon>Agaricomycetes</taxon>
        <taxon>Agaricomycetidae</taxon>
        <taxon>Agaricales</taxon>
        <taxon>Marasmiineae</taxon>
        <taxon>Mycenaceae</taxon>
        <taxon>Mycena</taxon>
    </lineage>
</organism>
<keyword evidence="15" id="KW-1185">Reference proteome</keyword>
<keyword evidence="7 10" id="KW-1133">Transmembrane helix</keyword>
<dbReference type="SMART" id="SM00382">
    <property type="entry name" value="AAA"/>
    <property type="match status" value="2"/>
</dbReference>
<feature type="region of interest" description="Disordered" evidence="9">
    <location>
        <begin position="316"/>
        <end position="340"/>
    </location>
</feature>
<evidence type="ECO:0000256" key="6">
    <source>
        <dbReference type="ARBA" id="ARBA00022840"/>
    </source>
</evidence>
<dbReference type="Gene3D" id="1.20.1560.10">
    <property type="entry name" value="ABC transporter type 1, transmembrane domain"/>
    <property type="match status" value="2"/>
</dbReference>
<evidence type="ECO:0000256" key="3">
    <source>
        <dbReference type="ARBA" id="ARBA00022692"/>
    </source>
</evidence>
<evidence type="ECO:0000256" key="1">
    <source>
        <dbReference type="ARBA" id="ARBA00004141"/>
    </source>
</evidence>
<feature type="domain" description="ABC transmembrane type-1" evidence="13">
    <location>
        <begin position="227"/>
        <end position="495"/>
    </location>
</feature>
<feature type="transmembrane region" description="Helical" evidence="10">
    <location>
        <begin position="394"/>
        <end position="414"/>
    </location>
</feature>
<name>A0AAD6ZYS6_9AGAR</name>
<evidence type="ECO:0000256" key="5">
    <source>
        <dbReference type="ARBA" id="ARBA00022741"/>
    </source>
</evidence>
<dbReference type="PANTHER" id="PTHR24223:SF356">
    <property type="entry name" value="ATP-BINDING CASSETTE TRANSPORTER ABC4"/>
    <property type="match status" value="1"/>
</dbReference>
<feature type="compositionally biased region" description="Low complexity" evidence="9">
    <location>
        <begin position="326"/>
        <end position="340"/>
    </location>
</feature>
<keyword evidence="3 10" id="KW-0812">Transmembrane</keyword>
<dbReference type="InterPro" id="IPR003439">
    <property type="entry name" value="ABC_transporter-like_ATP-bd"/>
</dbReference>
<evidence type="ECO:0000259" key="12">
    <source>
        <dbReference type="PROSITE" id="PS50893"/>
    </source>
</evidence>
<feature type="transmembrane region" description="Helical" evidence="10">
    <location>
        <begin position="264"/>
        <end position="281"/>
    </location>
</feature>
<dbReference type="CDD" id="cd03250">
    <property type="entry name" value="ABCC_MRP_domain1"/>
    <property type="match status" value="1"/>
</dbReference>
<sequence>MFGAVRFAICLVLTCIAALQWSLHPELQPFTSLLTFVRSFFPLFSLNPRFCQIYASILSGLSIALASWSQVFIGHVNLLLGLQTALYFYRDIYPLATFTKHPMDNKEGGLLWVEMALLFVVAVILPLIAPRAYIPVDPLNPIQPNAEQNASILSSYLFSFLDELIYSAHKKSKRDQEFSYEDLPTLADYSHARNLKKKSLPYLDEFHGAPKTHIFFGLLKTFRFRLVIAFVYMVLCVPADYISALGINRLLTYIEAPADAVVRPWVWIAMLFLGAALGAILNEGLSYIVMIEAEAIIISLVFEHALRIRVKAETPNAPATPGSTPSSHTASKSTTLKTAAVPPDSSNLIGKINNLIATDAITAANKGKDILRIMIYAPCSFLLGTYFLYSILGWSAFVGLGLMVFLAPVPGMVAKLTRNAKIAQLRGTDARMQKVTETMNVLRMVKLFGWMSFSEQQINEKREEELVWVKRAQLLNVFTIIIGKVLPTVSMLAMMKKPLTPSIVFSSIAVFDSLGYKIRLFLFYLNNTITGKVSLDRIDTFLHETELLDVFTASTSEPHPDDPHERGIGFHNATFAWAAEQIDSQPTRQFKLRIDDLIFRPGLNIVIGPSASGKTSLLLALLGEMHFIPAAPESWFNLPRSNGVAYCDQTSWVLNDTIRNNILFGTPMDEERYKKVLYQCALEPDLALLEAGDQSEVGERGLTLSGGQKARVALARAVYSHASILLLDDVLAALDVHTSVWIVRNCLSGDLLVGRTVILVTHNVDITAPIAAYCVDVRNGTVWDQGLVSEVITANKDLRTAAEVTDEAIEKVEDLVAAKEVTKTEGGKLIVSEEVAIGHVSWKSMKPYFVALVGNHTILLSITYACCLFGAHIASVVQKYYLGVQWSALYEDHDPSQVSVSYHLGVYTAIMVVALSLTSLDAILFMFGSIRGSKAVHKSLIASVLQTTLRWLDTTPVSRIIARCTSDVAALDGMLPGMLKDVIHVSSLMLVELCSIVLVVPQVVFVGLLVGFLGYLLGQIYMSAQLGVKRHVSNAKAPILAHLGAAVGGLVSVRAYGAQEAFINQSFSRLDNYSRAIRPYENLLNWVSTRLDILGGCFEASLAAYMVYFSSSGAAETGFCLAQAGEWLSGQILWLVYSANEFELSANSLERIQSYVDAEKEPHSIEAGKPPAYWPSSGDLRVENLSARYSVDGPKVLENVSFHIRSGERIGVVGRTGSGKSSLTLSLLRCIYTEGTVYFDGIPTKKINLDALRNNITIIPQMPELLNASLRRNLDPFELYDDQTLNDALRAAGLFSLQDQAHEDRKFTLDSSIASGGNMSVGERQIVALARALVRRSKILILDEDYKTDAVIQESLRTEVNNDTTLLIIAHRLQTIMDADKILVLDSGHLVEFGTPKDLIVKENGKLRSLIHESADRDVLIEMVDKGVGKMRAGI</sequence>
<keyword evidence="4" id="KW-0677">Repeat</keyword>
<comment type="subcellular location">
    <subcellularLocation>
        <location evidence="1">Membrane</location>
        <topology evidence="1">Multi-pass membrane protein</topology>
    </subcellularLocation>
</comment>
<dbReference type="InterPro" id="IPR036640">
    <property type="entry name" value="ABC1_TM_sf"/>
</dbReference>
<dbReference type="Pfam" id="PF00005">
    <property type="entry name" value="ABC_tran"/>
    <property type="match status" value="2"/>
</dbReference>
<reference evidence="14" key="1">
    <citation type="submission" date="2023-03" db="EMBL/GenBank/DDBJ databases">
        <title>Massive genome expansion in bonnet fungi (Mycena s.s.) driven by repeated elements and novel gene families across ecological guilds.</title>
        <authorList>
            <consortium name="Lawrence Berkeley National Laboratory"/>
            <person name="Harder C.B."/>
            <person name="Miyauchi S."/>
            <person name="Viragh M."/>
            <person name="Kuo A."/>
            <person name="Thoen E."/>
            <person name="Andreopoulos B."/>
            <person name="Lu D."/>
            <person name="Skrede I."/>
            <person name="Drula E."/>
            <person name="Henrissat B."/>
            <person name="Morin E."/>
            <person name="Kohler A."/>
            <person name="Barry K."/>
            <person name="LaButti K."/>
            <person name="Morin E."/>
            <person name="Salamov A."/>
            <person name="Lipzen A."/>
            <person name="Mereny Z."/>
            <person name="Hegedus B."/>
            <person name="Baldrian P."/>
            <person name="Stursova M."/>
            <person name="Weitz H."/>
            <person name="Taylor A."/>
            <person name="Grigoriev I.V."/>
            <person name="Nagy L.G."/>
            <person name="Martin F."/>
            <person name="Kauserud H."/>
        </authorList>
    </citation>
    <scope>NUCLEOTIDE SEQUENCE</scope>
    <source>
        <strain evidence="14">CBHHK002</strain>
    </source>
</reference>
<keyword evidence="2" id="KW-0813">Transport</keyword>
<dbReference type="GO" id="GO:0140359">
    <property type="term" value="F:ABC-type transporter activity"/>
    <property type="evidence" value="ECO:0007669"/>
    <property type="project" value="InterPro"/>
</dbReference>
<keyword evidence="11" id="KW-0732">Signal</keyword>